<proteinExistence type="predicted"/>
<accession>A0AAV1A6M7</accession>
<evidence type="ECO:0000313" key="1">
    <source>
        <dbReference type="EMBL" id="CAI8604052.1"/>
    </source>
</evidence>
<sequence>MSTEKGVTKLRKSWRRTSWSTWMLIMRAKGCCSLSRRQGKWEEKMVYVKSKAREIFGEKEYLQKSLDDALLREKDFEKEVSDLTDEVVSASSVYFEVDEEAVAYLELRNLASIEISQGDVDVKESGEFGDP</sequence>
<keyword evidence="2" id="KW-1185">Reference proteome</keyword>
<organism evidence="1 2">
    <name type="scientific">Vicia faba</name>
    <name type="common">Broad bean</name>
    <name type="synonym">Faba vulgaris</name>
    <dbReference type="NCBI Taxonomy" id="3906"/>
    <lineage>
        <taxon>Eukaryota</taxon>
        <taxon>Viridiplantae</taxon>
        <taxon>Streptophyta</taxon>
        <taxon>Embryophyta</taxon>
        <taxon>Tracheophyta</taxon>
        <taxon>Spermatophyta</taxon>
        <taxon>Magnoliopsida</taxon>
        <taxon>eudicotyledons</taxon>
        <taxon>Gunneridae</taxon>
        <taxon>Pentapetalae</taxon>
        <taxon>rosids</taxon>
        <taxon>fabids</taxon>
        <taxon>Fabales</taxon>
        <taxon>Fabaceae</taxon>
        <taxon>Papilionoideae</taxon>
        <taxon>50 kb inversion clade</taxon>
        <taxon>NPAAA clade</taxon>
        <taxon>Hologalegina</taxon>
        <taxon>IRL clade</taxon>
        <taxon>Fabeae</taxon>
        <taxon>Vicia</taxon>
    </lineage>
</organism>
<dbReference type="EMBL" id="OX451738">
    <property type="protein sequence ID" value="CAI8604052.1"/>
    <property type="molecule type" value="Genomic_DNA"/>
</dbReference>
<gene>
    <name evidence="1" type="ORF">VFH_III114160</name>
</gene>
<protein>
    <submittedName>
        <fullName evidence="1">Uncharacterized protein</fullName>
    </submittedName>
</protein>
<dbReference type="AlphaFoldDB" id="A0AAV1A6M7"/>
<evidence type="ECO:0000313" key="2">
    <source>
        <dbReference type="Proteomes" id="UP001157006"/>
    </source>
</evidence>
<reference evidence="1 2" key="1">
    <citation type="submission" date="2023-01" db="EMBL/GenBank/DDBJ databases">
        <authorList>
            <person name="Kreplak J."/>
        </authorList>
    </citation>
    <scope>NUCLEOTIDE SEQUENCE [LARGE SCALE GENOMIC DNA]</scope>
</reference>
<name>A0AAV1A6M7_VICFA</name>
<dbReference type="Proteomes" id="UP001157006">
    <property type="component" value="Chromosome 3"/>
</dbReference>